<evidence type="ECO:0000313" key="4">
    <source>
        <dbReference type="EMBL" id="NXL90575.1"/>
    </source>
</evidence>
<keyword evidence="2" id="KW-0175">Coiled coil</keyword>
<sequence length="574" mass="64318">MQVGTPGKKANCALAEKEIKAPADCEVKELEQSAEEKEVVGRNEEARENPTDSPNIKWPEPLNLCPETAKERNLQAGDEREANHRDSLGQTDRTDGRLVEGSLQIHLSRADQPLKGDLTEGAKTFLGVLQKHSTLQDLESEHIRKAEWSVGPAFTQGQECVQVCPQELVSGSQSPESKRQIQSGFKKVNDKIVKITCSSPEAMQQRNSSSVLQQEADHTGRSLDLSDGDYASDEPSGTEKMSVKKYSRSSPGKQDIQAPSRQPSLSLSTNSSDSSTGAVRMKGSRAHASLQQSEFHLTKSKRREYEPESKNENRARDVKSLDLLSSAVAGQIPAFEIKATPVVEQPQNKLFTDMLDIFTEETHNIPTRGLERGVYHGGIPSLARVEEEQDKAVHFLRTPMDKLKTVRSQELPHPLEYSREGIHTLRKEKVMHSKFKGKARVTGESVKSEEIQILKQQIAGLQEEFRRNESCWHAAYGKLRDQVEMLTRQNMELQDELRVSEHQRLKAEKKTGAVKPMDTKSETLVAEAILRETAPSSNQEERSRRDKHTSHITFHTGPKAALQKRFVRDTNSKV</sequence>
<evidence type="ECO:0000256" key="1">
    <source>
        <dbReference type="ARBA" id="ARBA00005627"/>
    </source>
</evidence>
<gene>
    <name evidence="4" type="primary">Cenpj_1</name>
    <name evidence="4" type="ORF">ALELAT_R15085</name>
</gene>
<evidence type="ECO:0000313" key="5">
    <source>
        <dbReference type="Proteomes" id="UP000562322"/>
    </source>
</evidence>
<dbReference type="GO" id="GO:0015631">
    <property type="term" value="F:tubulin binding"/>
    <property type="evidence" value="ECO:0007669"/>
    <property type="project" value="TreeGrafter"/>
</dbReference>
<dbReference type="GO" id="GO:0005814">
    <property type="term" value="C:centriole"/>
    <property type="evidence" value="ECO:0007669"/>
    <property type="project" value="TreeGrafter"/>
</dbReference>
<dbReference type="InterPro" id="IPR026581">
    <property type="entry name" value="TCP10L/CENPJ"/>
</dbReference>
<keyword evidence="5" id="KW-1185">Reference proteome</keyword>
<dbReference type="PANTHER" id="PTHR10331">
    <property type="entry name" value="T COMPLEX PROTEIN 10"/>
    <property type="match status" value="1"/>
</dbReference>
<dbReference type="AlphaFoldDB" id="A0A7L0WGD4"/>
<feature type="compositionally biased region" description="Polar residues" evidence="3">
    <location>
        <begin position="197"/>
        <end position="213"/>
    </location>
</feature>
<feature type="compositionally biased region" description="Low complexity" evidence="3">
    <location>
        <begin position="264"/>
        <end position="276"/>
    </location>
</feature>
<feature type="coiled-coil region" evidence="2">
    <location>
        <begin position="444"/>
        <end position="510"/>
    </location>
</feature>
<feature type="region of interest" description="Disordered" evidence="3">
    <location>
        <begin position="197"/>
        <end position="317"/>
    </location>
</feature>
<evidence type="ECO:0000256" key="2">
    <source>
        <dbReference type="SAM" id="Coils"/>
    </source>
</evidence>
<reference evidence="4 5" key="1">
    <citation type="submission" date="2019-09" db="EMBL/GenBank/DDBJ databases">
        <title>Bird 10,000 Genomes (B10K) Project - Family phase.</title>
        <authorList>
            <person name="Zhang G."/>
        </authorList>
    </citation>
    <scope>NUCLEOTIDE SEQUENCE [LARGE SCALE GENOMIC DNA]</scope>
    <source>
        <strain evidence="4">B10K-DU-001-39</strain>
        <tissue evidence="4">Muscle</tissue>
    </source>
</reference>
<proteinExistence type="inferred from homology"/>
<dbReference type="GO" id="GO:0005813">
    <property type="term" value="C:centrosome"/>
    <property type="evidence" value="ECO:0007669"/>
    <property type="project" value="TreeGrafter"/>
</dbReference>
<feature type="compositionally biased region" description="Basic and acidic residues" evidence="3">
    <location>
        <begin position="68"/>
        <end position="97"/>
    </location>
</feature>
<dbReference type="GO" id="GO:0060271">
    <property type="term" value="P:cilium assembly"/>
    <property type="evidence" value="ECO:0007669"/>
    <property type="project" value="TreeGrafter"/>
</dbReference>
<protein>
    <submittedName>
        <fullName evidence="4">CENPJ protein</fullName>
    </submittedName>
</protein>
<feature type="region of interest" description="Disordered" evidence="3">
    <location>
        <begin position="529"/>
        <end position="574"/>
    </location>
</feature>
<feature type="compositionally biased region" description="Basic and acidic residues" evidence="3">
    <location>
        <begin position="30"/>
        <end position="50"/>
    </location>
</feature>
<dbReference type="PANTHER" id="PTHR10331:SF25">
    <property type="entry name" value="T-COMPLEX PROTEIN 10A-RELATED"/>
    <property type="match status" value="1"/>
</dbReference>
<name>A0A7L0WGD4_ALELA</name>
<dbReference type="Proteomes" id="UP000562322">
    <property type="component" value="Unassembled WGS sequence"/>
</dbReference>
<dbReference type="EMBL" id="VXAV01007183">
    <property type="protein sequence ID" value="NXL90575.1"/>
    <property type="molecule type" value="Genomic_DNA"/>
</dbReference>
<evidence type="ECO:0000256" key="3">
    <source>
        <dbReference type="SAM" id="MobiDB-lite"/>
    </source>
</evidence>
<feature type="non-terminal residue" evidence="4">
    <location>
        <position position="1"/>
    </location>
</feature>
<feature type="compositionally biased region" description="Basic and acidic residues" evidence="3">
    <location>
        <begin position="303"/>
        <end position="317"/>
    </location>
</feature>
<comment type="caution">
    <text evidence="4">The sequence shown here is derived from an EMBL/GenBank/DDBJ whole genome shotgun (WGS) entry which is preliminary data.</text>
</comment>
<feature type="region of interest" description="Disordered" evidence="3">
    <location>
        <begin position="30"/>
        <end position="97"/>
    </location>
</feature>
<dbReference type="OrthoDB" id="10252174at2759"/>
<accession>A0A7L0WGD4</accession>
<feature type="compositionally biased region" description="Polar residues" evidence="3">
    <location>
        <begin position="248"/>
        <end position="263"/>
    </location>
</feature>
<comment type="similarity">
    <text evidence="1">Belongs to the TCP10 family.</text>
</comment>
<dbReference type="GO" id="GO:0061511">
    <property type="term" value="P:centriole elongation"/>
    <property type="evidence" value="ECO:0007669"/>
    <property type="project" value="TreeGrafter"/>
</dbReference>
<organism evidence="4 5">
    <name type="scientific">Alectura lathami</name>
    <name type="common">Australian brush turkey</name>
    <dbReference type="NCBI Taxonomy" id="81907"/>
    <lineage>
        <taxon>Eukaryota</taxon>
        <taxon>Metazoa</taxon>
        <taxon>Chordata</taxon>
        <taxon>Craniata</taxon>
        <taxon>Vertebrata</taxon>
        <taxon>Euteleostomi</taxon>
        <taxon>Archelosauria</taxon>
        <taxon>Archosauria</taxon>
        <taxon>Dinosauria</taxon>
        <taxon>Saurischia</taxon>
        <taxon>Theropoda</taxon>
        <taxon>Coelurosauria</taxon>
        <taxon>Aves</taxon>
        <taxon>Neognathae</taxon>
        <taxon>Galloanserae</taxon>
        <taxon>Galliformes</taxon>
        <taxon>Megapodiidae</taxon>
        <taxon>Alectura</taxon>
    </lineage>
</organism>
<feature type="non-terminal residue" evidence="4">
    <location>
        <position position="574"/>
    </location>
</feature>